<dbReference type="Proteomes" id="UP000663870">
    <property type="component" value="Unassembled WGS sequence"/>
</dbReference>
<reference evidence="2" key="1">
    <citation type="submission" date="2021-02" db="EMBL/GenBank/DDBJ databases">
        <authorList>
            <person name="Nowell W R."/>
        </authorList>
    </citation>
    <scope>NUCLEOTIDE SEQUENCE</scope>
</reference>
<dbReference type="Pfam" id="PF13246">
    <property type="entry name" value="Cation_ATPase"/>
    <property type="match status" value="1"/>
</dbReference>
<dbReference type="EMBL" id="CAJNOH010000396">
    <property type="protein sequence ID" value="CAF1027074.1"/>
    <property type="molecule type" value="Genomic_DNA"/>
</dbReference>
<gene>
    <name evidence="2" type="ORF">JXQ802_LOCUS21779</name>
    <name evidence="1" type="ORF">PYM288_LOCUS15932</name>
</gene>
<dbReference type="InterPro" id="IPR023299">
    <property type="entry name" value="ATPase_P-typ_cyto_dom_N"/>
</dbReference>
<dbReference type="SUPFAM" id="SSF81660">
    <property type="entry name" value="Metal cation-transporting ATPase, ATP-binding domain N"/>
    <property type="match status" value="1"/>
</dbReference>
<comment type="caution">
    <text evidence="2">The sequence shown here is derived from an EMBL/GenBank/DDBJ whole genome shotgun (WGS) entry which is preliminary data.</text>
</comment>
<name>A0A814SY02_9BILA</name>
<keyword evidence="3" id="KW-1185">Reference proteome</keyword>
<sequence>MSISSNTIIRQKYRIEFTRDRKSMSAYVVTAKDAPESIVERSTHMRIEAQKVPMIAQNKQEIMKLVHQYGTGRDTLHCLALETIDNPLKREEIDLEDSRKFITYEKYHFQCHGDGKEWKDIDCDVFDDPHPMTMALSVLVTIEMLNALNRRMDGCIKNFFFYCII</sequence>
<protein>
    <submittedName>
        <fullName evidence="2">Uncharacterized protein</fullName>
    </submittedName>
</protein>
<proteinExistence type="predicted"/>
<dbReference type="Proteomes" id="UP000663854">
    <property type="component" value="Unassembled WGS sequence"/>
</dbReference>
<evidence type="ECO:0000313" key="3">
    <source>
        <dbReference type="Proteomes" id="UP000663870"/>
    </source>
</evidence>
<evidence type="ECO:0000313" key="1">
    <source>
        <dbReference type="EMBL" id="CAF1027074.1"/>
    </source>
</evidence>
<evidence type="ECO:0000313" key="2">
    <source>
        <dbReference type="EMBL" id="CAF1151920.1"/>
    </source>
</evidence>
<dbReference type="Gene3D" id="3.40.1110.10">
    <property type="entry name" value="Calcium-transporting ATPase, cytoplasmic domain N"/>
    <property type="match status" value="1"/>
</dbReference>
<organism evidence="2 3">
    <name type="scientific">Rotaria sordida</name>
    <dbReference type="NCBI Taxonomy" id="392033"/>
    <lineage>
        <taxon>Eukaryota</taxon>
        <taxon>Metazoa</taxon>
        <taxon>Spiralia</taxon>
        <taxon>Gnathifera</taxon>
        <taxon>Rotifera</taxon>
        <taxon>Eurotatoria</taxon>
        <taxon>Bdelloidea</taxon>
        <taxon>Philodinida</taxon>
        <taxon>Philodinidae</taxon>
        <taxon>Rotaria</taxon>
    </lineage>
</organism>
<dbReference type="AlphaFoldDB" id="A0A814SY02"/>
<accession>A0A814SY02</accession>
<dbReference type="EMBL" id="CAJNOL010000648">
    <property type="protein sequence ID" value="CAF1151920.1"/>
    <property type="molecule type" value="Genomic_DNA"/>
</dbReference>
<dbReference type="GO" id="GO:0000166">
    <property type="term" value="F:nucleotide binding"/>
    <property type="evidence" value="ECO:0007669"/>
    <property type="project" value="InterPro"/>
</dbReference>